<dbReference type="STRING" id="490629.SAMN05216266_12480"/>
<dbReference type="RefSeq" id="WP_091677970.1">
    <property type="nucleotide sequence ID" value="NZ_FOKG01000024.1"/>
</dbReference>
<keyword evidence="1" id="KW-0812">Transmembrane</keyword>
<keyword evidence="1" id="KW-1133">Transmembrane helix</keyword>
<reference evidence="3" key="1">
    <citation type="submission" date="2016-10" db="EMBL/GenBank/DDBJ databases">
        <authorList>
            <person name="Varghese N."/>
            <person name="Submissions S."/>
        </authorList>
    </citation>
    <scope>NUCLEOTIDE SEQUENCE [LARGE SCALE GENOMIC DNA]</scope>
    <source>
        <strain evidence="3">CGMCC 4.3568</strain>
    </source>
</reference>
<feature type="transmembrane region" description="Helical" evidence="1">
    <location>
        <begin position="123"/>
        <end position="147"/>
    </location>
</feature>
<evidence type="ECO:0000256" key="1">
    <source>
        <dbReference type="SAM" id="Phobius"/>
    </source>
</evidence>
<feature type="transmembrane region" description="Helical" evidence="1">
    <location>
        <begin position="91"/>
        <end position="117"/>
    </location>
</feature>
<accession>A0A1I1CB99</accession>
<evidence type="ECO:0000313" key="2">
    <source>
        <dbReference type="EMBL" id="SFB59864.1"/>
    </source>
</evidence>
<keyword evidence="1" id="KW-0472">Membrane</keyword>
<feature type="transmembrane region" description="Helical" evidence="1">
    <location>
        <begin position="26"/>
        <end position="46"/>
    </location>
</feature>
<feature type="transmembrane region" description="Helical" evidence="1">
    <location>
        <begin position="58"/>
        <end position="84"/>
    </location>
</feature>
<proteinExistence type="predicted"/>
<dbReference type="EMBL" id="FOKG01000024">
    <property type="protein sequence ID" value="SFB59864.1"/>
    <property type="molecule type" value="Genomic_DNA"/>
</dbReference>
<evidence type="ECO:0000313" key="3">
    <source>
        <dbReference type="Proteomes" id="UP000243799"/>
    </source>
</evidence>
<name>A0A1I1CB99_9PSEU</name>
<gene>
    <name evidence="2" type="ORF">SAMN05216266_12480</name>
</gene>
<keyword evidence="3" id="KW-1185">Reference proteome</keyword>
<protein>
    <submittedName>
        <fullName evidence="2">Uncharacterized protein</fullName>
    </submittedName>
</protein>
<dbReference type="AlphaFoldDB" id="A0A1I1CB99"/>
<organism evidence="2 3">
    <name type="scientific">Amycolatopsis marina</name>
    <dbReference type="NCBI Taxonomy" id="490629"/>
    <lineage>
        <taxon>Bacteria</taxon>
        <taxon>Bacillati</taxon>
        <taxon>Actinomycetota</taxon>
        <taxon>Actinomycetes</taxon>
        <taxon>Pseudonocardiales</taxon>
        <taxon>Pseudonocardiaceae</taxon>
        <taxon>Amycolatopsis</taxon>
    </lineage>
</organism>
<sequence>MQDEQYPDFEYDLAEEHFAVERSATAFFAAALAIVGGAWHLGGVVGNALNLVEGRVSVLSLVIGLVLNLVLAAVLICGAVLLLRKRWKGRILVVAGTAAALLLYALTGTLSLAGLAYVGFVGVGLVGGLLALAIVVVPAVITLLLALAPSTARWVEEPDPGPWYPVHGW</sequence>
<dbReference type="Proteomes" id="UP000243799">
    <property type="component" value="Unassembled WGS sequence"/>
</dbReference>